<keyword evidence="5" id="KW-0443">Lipid metabolism</keyword>
<feature type="transmembrane region" description="Helical" evidence="8">
    <location>
        <begin position="223"/>
        <end position="244"/>
    </location>
</feature>
<evidence type="ECO:0000256" key="7">
    <source>
        <dbReference type="SAM" id="MobiDB-lite"/>
    </source>
</evidence>
<dbReference type="InterPro" id="IPR009617">
    <property type="entry name" value="Seipin"/>
</dbReference>
<feature type="transmembrane region" description="Helical" evidence="8">
    <location>
        <begin position="191"/>
        <end position="211"/>
    </location>
</feature>
<feature type="transmembrane region" description="Helical" evidence="8">
    <location>
        <begin position="480"/>
        <end position="504"/>
    </location>
</feature>
<evidence type="ECO:0000313" key="10">
    <source>
        <dbReference type="Proteomes" id="UP000027138"/>
    </source>
</evidence>
<evidence type="ECO:0000256" key="5">
    <source>
        <dbReference type="ARBA" id="ARBA00023098"/>
    </source>
</evidence>
<dbReference type="OrthoDB" id="3990054at2759"/>
<feature type="compositionally biased region" description="Low complexity" evidence="7">
    <location>
        <begin position="38"/>
        <end position="51"/>
    </location>
</feature>
<evidence type="ECO:0000256" key="2">
    <source>
        <dbReference type="ARBA" id="ARBA00022692"/>
    </source>
</evidence>
<evidence type="ECO:0000256" key="1">
    <source>
        <dbReference type="ARBA" id="ARBA00004477"/>
    </source>
</evidence>
<keyword evidence="2 8" id="KW-0812">Transmembrane</keyword>
<dbReference type="STRING" id="180498.A0A067JBK4"/>
<dbReference type="EMBL" id="KK915662">
    <property type="protein sequence ID" value="KDP21152.1"/>
    <property type="molecule type" value="Genomic_DNA"/>
</dbReference>
<evidence type="ECO:0000256" key="3">
    <source>
        <dbReference type="ARBA" id="ARBA00022824"/>
    </source>
</evidence>
<dbReference type="KEGG" id="jcu:105649721"/>
<evidence type="ECO:0008006" key="11">
    <source>
        <dbReference type="Google" id="ProtNLM"/>
    </source>
</evidence>
<evidence type="ECO:0000313" key="9">
    <source>
        <dbReference type="EMBL" id="KDP21152.1"/>
    </source>
</evidence>
<dbReference type="PANTHER" id="PTHR21212:SF0">
    <property type="entry name" value="SEIPIN"/>
    <property type="match status" value="1"/>
</dbReference>
<feature type="compositionally biased region" description="Basic and acidic residues" evidence="7">
    <location>
        <begin position="1"/>
        <end position="12"/>
    </location>
</feature>
<name>A0A067JBK4_JATCU</name>
<feature type="region of interest" description="Disordered" evidence="7">
    <location>
        <begin position="1"/>
        <end position="20"/>
    </location>
</feature>
<dbReference type="CDD" id="cd23995">
    <property type="entry name" value="Seipin_BSCL2_like"/>
    <property type="match status" value="1"/>
</dbReference>
<dbReference type="PANTHER" id="PTHR21212">
    <property type="entry name" value="BERNARDINELLI-SEIP CONGENITAL LIPODYSTROPHY 2 HOMOLOG BSCL2 PROTEIN"/>
    <property type="match status" value="1"/>
</dbReference>
<dbReference type="Pfam" id="PF06775">
    <property type="entry name" value="Seipin"/>
    <property type="match status" value="1"/>
</dbReference>
<dbReference type="GO" id="GO:0006629">
    <property type="term" value="P:lipid metabolic process"/>
    <property type="evidence" value="ECO:0007669"/>
    <property type="project" value="UniProtKB-KW"/>
</dbReference>
<proteinExistence type="predicted"/>
<reference evidence="9 10" key="1">
    <citation type="journal article" date="2014" name="PLoS ONE">
        <title>Global Analysis of Gene Expression Profiles in Physic Nut (Jatropha curcas L.) Seedlings Exposed to Salt Stress.</title>
        <authorList>
            <person name="Zhang L."/>
            <person name="Zhang C."/>
            <person name="Wu P."/>
            <person name="Chen Y."/>
            <person name="Li M."/>
            <person name="Jiang H."/>
            <person name="Wu G."/>
        </authorList>
    </citation>
    <scope>NUCLEOTIDE SEQUENCE [LARGE SCALE GENOMIC DNA]</scope>
    <source>
        <strain evidence="10">cv. GZQX0401</strain>
        <tissue evidence="9">Young leaves</tissue>
    </source>
</reference>
<feature type="transmembrane region" description="Helical" evidence="8">
    <location>
        <begin position="264"/>
        <end position="293"/>
    </location>
</feature>
<dbReference type="GO" id="GO:0140042">
    <property type="term" value="P:lipid droplet formation"/>
    <property type="evidence" value="ECO:0007669"/>
    <property type="project" value="UniProtKB-ARBA"/>
</dbReference>
<dbReference type="GO" id="GO:0005789">
    <property type="term" value="C:endoplasmic reticulum membrane"/>
    <property type="evidence" value="ECO:0007669"/>
    <property type="project" value="UniProtKB-SubCell"/>
</dbReference>
<evidence type="ECO:0000256" key="8">
    <source>
        <dbReference type="SAM" id="Phobius"/>
    </source>
</evidence>
<organism evidence="9 10">
    <name type="scientific">Jatropha curcas</name>
    <name type="common">Barbados nut</name>
    <dbReference type="NCBI Taxonomy" id="180498"/>
    <lineage>
        <taxon>Eukaryota</taxon>
        <taxon>Viridiplantae</taxon>
        <taxon>Streptophyta</taxon>
        <taxon>Embryophyta</taxon>
        <taxon>Tracheophyta</taxon>
        <taxon>Spermatophyta</taxon>
        <taxon>Magnoliopsida</taxon>
        <taxon>eudicotyledons</taxon>
        <taxon>Gunneridae</taxon>
        <taxon>Pentapetalae</taxon>
        <taxon>rosids</taxon>
        <taxon>fabids</taxon>
        <taxon>Malpighiales</taxon>
        <taxon>Euphorbiaceae</taxon>
        <taxon>Crotonoideae</taxon>
        <taxon>Jatropheae</taxon>
        <taxon>Jatropha</taxon>
    </lineage>
</organism>
<dbReference type="AlphaFoldDB" id="A0A067JBK4"/>
<keyword evidence="4 8" id="KW-1133">Transmembrane helix</keyword>
<sequence>MEPSNETDKSNQDEEDSFFDALEDFPFHDCAIAEESEQSISDSILSESSPEIPNPATTLRRRSTSHRGISGTESKDSNSESSCISSDITQNDAKTRYKEKRYKLYRDLKENEKNLDVIESTRWNGDRVDLVGVTSKVDEDENDDQKMESKASVPVGNLVDEADELGDPSAENLLEFVVGMLIKAVGFQVNLFVSFITFPIWALYSSYMLVVDPFGVMRRGRGFLMHKLVCLWNSISGLLSPLMVDWLKEQKSIWKLVLRFGLGIFWSSYVCIILFGYLVFSIMISGFLVRYLVENPIEIKNELYFDYTESRPVAFVPIMACGGVGCGGDCEEKSLGPRVIPPNHKLQANVLLTLPESAYNRNLGIFQVRVDFLSADGKTLASRRQPCMLKFKSETLHVLLTFFKLGPLITGYLSESQTLKVKNKGFVEGDVPTSCLKVIIEQRAEYRPGAGIPEIYDASLVLESELPLFKRIIWCWKKTIFVWISIVVFIIELLFTLICCRPVIIPRSRPRNVPAVYDSTPNRLQRLS</sequence>
<keyword evidence="6 8" id="KW-0472">Membrane</keyword>
<gene>
    <name evidence="9" type="ORF">JCGZ_21623</name>
</gene>
<feature type="compositionally biased region" description="Low complexity" evidence="7">
    <location>
        <begin position="79"/>
        <end position="88"/>
    </location>
</feature>
<keyword evidence="3" id="KW-0256">Endoplasmic reticulum</keyword>
<feature type="region of interest" description="Disordered" evidence="7">
    <location>
        <begin position="30"/>
        <end position="88"/>
    </location>
</feature>
<protein>
    <recommendedName>
        <fullName evidence="11">Seipin</fullName>
    </recommendedName>
</protein>
<evidence type="ECO:0000256" key="4">
    <source>
        <dbReference type="ARBA" id="ARBA00022989"/>
    </source>
</evidence>
<dbReference type="Proteomes" id="UP000027138">
    <property type="component" value="Unassembled WGS sequence"/>
</dbReference>
<accession>A0A067JBK4</accession>
<keyword evidence="10" id="KW-1185">Reference proteome</keyword>
<evidence type="ECO:0000256" key="6">
    <source>
        <dbReference type="ARBA" id="ARBA00023136"/>
    </source>
</evidence>
<comment type="subcellular location">
    <subcellularLocation>
        <location evidence="1">Endoplasmic reticulum membrane</location>
        <topology evidence="1">Multi-pass membrane protein</topology>
    </subcellularLocation>
</comment>